<evidence type="ECO:0000313" key="3">
    <source>
        <dbReference type="Proteomes" id="UP000068447"/>
    </source>
</evidence>
<dbReference type="RefSeq" id="WP_062477058.1">
    <property type="nucleotide sequence ID" value="NZ_CP013650.1"/>
</dbReference>
<feature type="transmembrane region" description="Helical" evidence="1">
    <location>
        <begin position="69"/>
        <end position="86"/>
    </location>
</feature>
<keyword evidence="1" id="KW-1133">Transmembrane helix</keyword>
<feature type="transmembrane region" description="Helical" evidence="1">
    <location>
        <begin position="152"/>
        <end position="169"/>
    </location>
</feature>
<proteinExistence type="predicted"/>
<evidence type="ECO:0000313" key="2">
    <source>
        <dbReference type="EMBL" id="ALS97612.1"/>
    </source>
</evidence>
<dbReference type="OrthoDB" id="6313503at2"/>
<dbReference type="STRING" id="1526571.AT746_04555"/>
<protein>
    <submittedName>
        <fullName evidence="2">Uncharacterized protein</fullName>
    </submittedName>
</protein>
<feature type="transmembrane region" description="Helical" evidence="1">
    <location>
        <begin position="35"/>
        <end position="57"/>
    </location>
</feature>
<gene>
    <name evidence="2" type="ORF">AT746_04555</name>
</gene>
<keyword evidence="1" id="KW-0472">Membrane</keyword>
<evidence type="ECO:0000256" key="1">
    <source>
        <dbReference type="SAM" id="Phobius"/>
    </source>
</evidence>
<keyword evidence="3" id="KW-1185">Reference proteome</keyword>
<accession>A0A0U2ZGM6</accession>
<sequence>MKKDELSGLSELWQSAPEQPAVELDKLKRRHKKQFWLMTFNVITETILVIAVGYLFITQLRADTDLMQSIWLGFAFFWSSVTYLLLNRSRLHSFRLLRNKTLTESIPEHISLIKQEILRWQLSWTATLIFTLVLALLVGVDYLATGTITVDIPRLLLAVFTLLLALLFFRHKKRTAEIILKRLSE</sequence>
<feature type="transmembrane region" description="Helical" evidence="1">
    <location>
        <begin position="122"/>
        <end position="140"/>
    </location>
</feature>
<dbReference type="KEGG" id="lal:AT746_04555"/>
<dbReference type="EMBL" id="CP013650">
    <property type="protein sequence ID" value="ALS97612.1"/>
    <property type="molecule type" value="Genomic_DNA"/>
</dbReference>
<dbReference type="Proteomes" id="UP000068447">
    <property type="component" value="Chromosome"/>
</dbReference>
<keyword evidence="1" id="KW-0812">Transmembrane</keyword>
<reference evidence="2 3" key="1">
    <citation type="submission" date="2015-12" db="EMBL/GenBank/DDBJ databases">
        <title>Complete genome of Lacimicrobium alkaliphilum KCTC 32984.</title>
        <authorList>
            <person name="Kim S.-G."/>
            <person name="Lee Y.-J."/>
        </authorList>
    </citation>
    <scope>NUCLEOTIDE SEQUENCE [LARGE SCALE GENOMIC DNA]</scope>
    <source>
        <strain evidence="2 3">YelD216</strain>
    </source>
</reference>
<organism evidence="2 3">
    <name type="scientific">Lacimicrobium alkaliphilum</name>
    <dbReference type="NCBI Taxonomy" id="1526571"/>
    <lineage>
        <taxon>Bacteria</taxon>
        <taxon>Pseudomonadati</taxon>
        <taxon>Pseudomonadota</taxon>
        <taxon>Gammaproteobacteria</taxon>
        <taxon>Alteromonadales</taxon>
        <taxon>Alteromonadaceae</taxon>
        <taxon>Lacimicrobium</taxon>
    </lineage>
</organism>
<name>A0A0U2ZGM6_9ALTE</name>
<dbReference type="AlphaFoldDB" id="A0A0U2ZGM6"/>